<keyword evidence="4 6" id="KW-1133">Transmembrane helix</keyword>
<dbReference type="GO" id="GO:0005886">
    <property type="term" value="C:plasma membrane"/>
    <property type="evidence" value="ECO:0007669"/>
    <property type="project" value="UniProtKB-SubCell"/>
</dbReference>
<evidence type="ECO:0000256" key="2">
    <source>
        <dbReference type="ARBA" id="ARBA00022475"/>
    </source>
</evidence>
<evidence type="ECO:0000256" key="1">
    <source>
        <dbReference type="ARBA" id="ARBA00004651"/>
    </source>
</evidence>
<dbReference type="PANTHER" id="PTHR36115">
    <property type="entry name" value="PROLINE-RICH ANTIGEN HOMOLOG-RELATED"/>
    <property type="match status" value="1"/>
</dbReference>
<evidence type="ECO:0000256" key="6">
    <source>
        <dbReference type="SAM" id="Phobius"/>
    </source>
</evidence>
<feature type="domain" description="RDD" evidence="7">
    <location>
        <begin position="37"/>
        <end position="184"/>
    </location>
</feature>
<keyword evidence="9" id="KW-1185">Reference proteome</keyword>
<feature type="transmembrane region" description="Helical" evidence="6">
    <location>
        <begin position="152"/>
        <end position="171"/>
    </location>
</feature>
<comment type="subcellular location">
    <subcellularLocation>
        <location evidence="1">Cell membrane</location>
        <topology evidence="1">Multi-pass membrane protein</topology>
    </subcellularLocation>
</comment>
<reference evidence="8 9" key="1">
    <citation type="journal article" date="2020" name="Pathogens">
        <title>First Whole Genome Sequence of Anaplasma platys, an Obligate Intracellular Rickettsial Pathogen of Dogs.</title>
        <authorList>
            <person name="Llanes A."/>
            <person name="Rajeev S."/>
        </authorList>
    </citation>
    <scope>NUCLEOTIDE SEQUENCE [LARGE SCALE GENOMIC DNA]</scope>
    <source>
        <strain evidence="8 9">S3</strain>
    </source>
</reference>
<feature type="transmembrane region" description="Helical" evidence="6">
    <location>
        <begin position="43"/>
        <end position="65"/>
    </location>
</feature>
<dbReference type="AlphaFoldDB" id="A0A858PY50"/>
<dbReference type="PANTHER" id="PTHR36115:SF4">
    <property type="entry name" value="MEMBRANE PROTEIN"/>
    <property type="match status" value="1"/>
</dbReference>
<keyword evidence="5 6" id="KW-0472">Membrane</keyword>
<evidence type="ECO:0000256" key="3">
    <source>
        <dbReference type="ARBA" id="ARBA00022692"/>
    </source>
</evidence>
<evidence type="ECO:0000313" key="8">
    <source>
        <dbReference type="EMBL" id="QJC27533.1"/>
    </source>
</evidence>
<protein>
    <submittedName>
        <fullName evidence="8">RDD family protein</fullName>
    </submittedName>
</protein>
<feature type="transmembrane region" description="Helical" evidence="6">
    <location>
        <begin position="95"/>
        <end position="116"/>
    </location>
</feature>
<organism evidence="8 9">
    <name type="scientific">Anaplasma platys</name>
    <dbReference type="NCBI Taxonomy" id="949"/>
    <lineage>
        <taxon>Bacteria</taxon>
        <taxon>Pseudomonadati</taxon>
        <taxon>Pseudomonadota</taxon>
        <taxon>Alphaproteobacteria</taxon>
        <taxon>Rickettsiales</taxon>
        <taxon>Anaplasmataceae</taxon>
        <taxon>Anaplasma</taxon>
    </lineage>
</organism>
<dbReference type="RefSeq" id="WP_169193166.1">
    <property type="nucleotide sequence ID" value="NZ_CP046391.1"/>
</dbReference>
<dbReference type="InterPro" id="IPR010432">
    <property type="entry name" value="RDD"/>
</dbReference>
<gene>
    <name evidence="8" type="ORF">ANPL_02280</name>
</gene>
<evidence type="ECO:0000313" key="9">
    <source>
        <dbReference type="Proteomes" id="UP000500930"/>
    </source>
</evidence>
<dbReference type="EMBL" id="CP046391">
    <property type="protein sequence ID" value="QJC27533.1"/>
    <property type="molecule type" value="Genomic_DNA"/>
</dbReference>
<sequence length="202" mass="23237">MQEKIRKVMEWASNFVLYPFGRPKKYEEGELHYMSGTRRCISALIDLVLVAVVLQLVHGAFVYVFPRDEATFKAVEKYKMGGTLREDEAAIKNVYLFKVITLQAVQLVMVYLYFVYSWVKFSMTIGGFLMRIQVIDEDSLEAIGVKQATKRFLFVMLSGLPLGIGIFWSNFDPRKRAWHDMLAKTVVVTISSLEKKKESLGK</sequence>
<dbReference type="InterPro" id="IPR051791">
    <property type="entry name" value="Pra-immunoreactive"/>
</dbReference>
<accession>A0A858PY50</accession>
<dbReference type="Proteomes" id="UP000500930">
    <property type="component" value="Chromosome"/>
</dbReference>
<evidence type="ECO:0000259" key="7">
    <source>
        <dbReference type="Pfam" id="PF06271"/>
    </source>
</evidence>
<evidence type="ECO:0000256" key="5">
    <source>
        <dbReference type="ARBA" id="ARBA00023136"/>
    </source>
</evidence>
<dbReference type="KEGG" id="aplt:ANPL_02280"/>
<keyword evidence="3 6" id="KW-0812">Transmembrane</keyword>
<keyword evidence="2" id="KW-1003">Cell membrane</keyword>
<name>A0A858PY50_9RICK</name>
<proteinExistence type="predicted"/>
<dbReference type="Pfam" id="PF06271">
    <property type="entry name" value="RDD"/>
    <property type="match status" value="1"/>
</dbReference>
<evidence type="ECO:0000256" key="4">
    <source>
        <dbReference type="ARBA" id="ARBA00022989"/>
    </source>
</evidence>